<proteinExistence type="predicted"/>
<accession>A0A8H5FS40</accession>
<evidence type="ECO:0000256" key="1">
    <source>
        <dbReference type="SAM" id="MobiDB-lite"/>
    </source>
</evidence>
<gene>
    <name evidence="2" type="ORF">D9756_010341</name>
</gene>
<comment type="caution">
    <text evidence="2">The sequence shown here is derived from an EMBL/GenBank/DDBJ whole genome shotgun (WGS) entry which is preliminary data.</text>
</comment>
<keyword evidence="3" id="KW-1185">Reference proteome</keyword>
<organism evidence="2 3">
    <name type="scientific">Leucocoprinus leucothites</name>
    <dbReference type="NCBI Taxonomy" id="201217"/>
    <lineage>
        <taxon>Eukaryota</taxon>
        <taxon>Fungi</taxon>
        <taxon>Dikarya</taxon>
        <taxon>Basidiomycota</taxon>
        <taxon>Agaricomycotina</taxon>
        <taxon>Agaricomycetes</taxon>
        <taxon>Agaricomycetidae</taxon>
        <taxon>Agaricales</taxon>
        <taxon>Agaricineae</taxon>
        <taxon>Agaricaceae</taxon>
        <taxon>Leucocoprinus</taxon>
    </lineage>
</organism>
<dbReference type="SUPFAM" id="SSF53098">
    <property type="entry name" value="Ribonuclease H-like"/>
    <property type="match status" value="1"/>
</dbReference>
<evidence type="ECO:0000313" key="3">
    <source>
        <dbReference type="Proteomes" id="UP000559027"/>
    </source>
</evidence>
<name>A0A8H5FS40_9AGAR</name>
<sequence>MPLKGAKGLKSSQKASKIPISSAGPPEKTKKPGKSTAQSTPGSSPALTPQPSVPITPEASDNEEDRLPVIQSLVKPCKRQATKEIQKMSDFEVWDYNDGDIIAGTFTHLKSAAYAHFDISVKCIFDEEGDPKEIIYLFTFVEERETELDDVVAEEMDENDDILVDDNGHTRDNQKDLQITRCSMRVFKFMDDFPSCMIFHPNLSRDFSNILGGLVVSNQSIFYWSIIFKIAFNHATAHSLHDQAILLMQNEGVTVSAHELQMAQQIMPQVAGLAHWINDSPKLHEWFKDLVISHPDYADKLGHYQLTNEQWELAEDLAEALELFEEPTQQFSQKGVPLIIDVLPMLLELKLSMQAICDSDTNDDPAHDITHIATQAAILVIDKYTIFTEDCEIYYISIVMYPDHKLQWFKSALGFMTQHVKKIKDMVVEHWKASYAFGGDESQLVDLEPVGKKNQFKVTLKAAKTNYPVDHVLTYIDEPAVPSTDIQAAGGYMKW</sequence>
<dbReference type="Proteomes" id="UP000559027">
    <property type="component" value="Unassembled WGS sequence"/>
</dbReference>
<feature type="region of interest" description="Disordered" evidence="1">
    <location>
        <begin position="1"/>
        <end position="65"/>
    </location>
</feature>
<dbReference type="OrthoDB" id="3251057at2759"/>
<dbReference type="AlphaFoldDB" id="A0A8H5FS40"/>
<dbReference type="InterPro" id="IPR012337">
    <property type="entry name" value="RNaseH-like_sf"/>
</dbReference>
<feature type="compositionally biased region" description="Polar residues" evidence="1">
    <location>
        <begin position="35"/>
        <end position="50"/>
    </location>
</feature>
<evidence type="ECO:0000313" key="2">
    <source>
        <dbReference type="EMBL" id="KAF5346708.1"/>
    </source>
</evidence>
<dbReference type="EMBL" id="JAACJO010000030">
    <property type="protein sequence ID" value="KAF5346708.1"/>
    <property type="molecule type" value="Genomic_DNA"/>
</dbReference>
<protein>
    <submittedName>
        <fullName evidence="2">Uncharacterized protein</fullName>
    </submittedName>
</protein>
<reference evidence="2 3" key="1">
    <citation type="journal article" date="2020" name="ISME J.">
        <title>Uncovering the hidden diversity of litter-decomposition mechanisms in mushroom-forming fungi.</title>
        <authorList>
            <person name="Floudas D."/>
            <person name="Bentzer J."/>
            <person name="Ahren D."/>
            <person name="Johansson T."/>
            <person name="Persson P."/>
            <person name="Tunlid A."/>
        </authorList>
    </citation>
    <scope>NUCLEOTIDE SEQUENCE [LARGE SCALE GENOMIC DNA]</scope>
    <source>
        <strain evidence="2 3">CBS 146.42</strain>
    </source>
</reference>